<feature type="transmembrane region" description="Helical" evidence="11">
    <location>
        <begin position="424"/>
        <end position="451"/>
    </location>
</feature>
<comment type="similarity">
    <text evidence="2">Belongs to the G-protein coupled receptor 1 family.</text>
</comment>
<dbReference type="AlphaFoldDB" id="A0AAW0T5L5"/>
<evidence type="ECO:0000256" key="5">
    <source>
        <dbReference type="ARBA" id="ARBA00023040"/>
    </source>
</evidence>
<dbReference type="GO" id="GO:0016020">
    <property type="term" value="C:membrane"/>
    <property type="evidence" value="ECO:0007669"/>
    <property type="project" value="UniProtKB-SubCell"/>
</dbReference>
<organism evidence="13 14">
    <name type="scientific">Scylla paramamosain</name>
    <name type="common">Mud crab</name>
    <dbReference type="NCBI Taxonomy" id="85552"/>
    <lineage>
        <taxon>Eukaryota</taxon>
        <taxon>Metazoa</taxon>
        <taxon>Ecdysozoa</taxon>
        <taxon>Arthropoda</taxon>
        <taxon>Crustacea</taxon>
        <taxon>Multicrustacea</taxon>
        <taxon>Malacostraca</taxon>
        <taxon>Eumalacostraca</taxon>
        <taxon>Eucarida</taxon>
        <taxon>Decapoda</taxon>
        <taxon>Pleocyemata</taxon>
        <taxon>Brachyura</taxon>
        <taxon>Eubrachyura</taxon>
        <taxon>Portunoidea</taxon>
        <taxon>Portunidae</taxon>
        <taxon>Portuninae</taxon>
        <taxon>Scylla</taxon>
    </lineage>
</organism>
<evidence type="ECO:0000313" key="14">
    <source>
        <dbReference type="Proteomes" id="UP001487740"/>
    </source>
</evidence>
<keyword evidence="9" id="KW-0716">Sensory transduction</keyword>
<evidence type="ECO:0000259" key="12">
    <source>
        <dbReference type="PROSITE" id="PS50262"/>
    </source>
</evidence>
<keyword evidence="3 11" id="KW-0812">Transmembrane</keyword>
<feature type="compositionally biased region" description="Low complexity" evidence="10">
    <location>
        <begin position="43"/>
        <end position="59"/>
    </location>
</feature>
<evidence type="ECO:0000256" key="7">
    <source>
        <dbReference type="ARBA" id="ARBA00023170"/>
    </source>
</evidence>
<keyword evidence="5" id="KW-0297">G-protein coupled receptor</keyword>
<evidence type="ECO:0000256" key="4">
    <source>
        <dbReference type="ARBA" id="ARBA00022989"/>
    </source>
</evidence>
<accession>A0AAW0T5L5</accession>
<evidence type="ECO:0000256" key="3">
    <source>
        <dbReference type="ARBA" id="ARBA00022692"/>
    </source>
</evidence>
<dbReference type="InterPro" id="IPR050125">
    <property type="entry name" value="GPCR_opsins"/>
</dbReference>
<keyword evidence="6 11" id="KW-0472">Membrane</keyword>
<keyword evidence="4 11" id="KW-1133">Transmembrane helix</keyword>
<reference evidence="13 14" key="1">
    <citation type="submission" date="2023-03" db="EMBL/GenBank/DDBJ databases">
        <title>High-quality genome of Scylla paramamosain provides insights in environmental adaptation.</title>
        <authorList>
            <person name="Zhang L."/>
        </authorList>
    </citation>
    <scope>NUCLEOTIDE SEQUENCE [LARGE SCALE GENOMIC DNA]</scope>
    <source>
        <strain evidence="13">LZ_2023a</strain>
        <tissue evidence="13">Muscle</tissue>
    </source>
</reference>
<dbReference type="PROSITE" id="PS50262">
    <property type="entry name" value="G_PROTEIN_RECEP_F1_2"/>
    <property type="match status" value="1"/>
</dbReference>
<comment type="caution">
    <text evidence="13">The sequence shown here is derived from an EMBL/GenBank/DDBJ whole genome shotgun (WGS) entry which is preliminary data.</text>
</comment>
<evidence type="ECO:0000256" key="11">
    <source>
        <dbReference type="SAM" id="Phobius"/>
    </source>
</evidence>
<name>A0AAW0T5L5_SCYPA</name>
<comment type="subcellular location">
    <subcellularLocation>
        <location evidence="1">Membrane</location>
        <topology evidence="1">Multi-pass membrane protein</topology>
    </subcellularLocation>
</comment>
<evidence type="ECO:0000256" key="6">
    <source>
        <dbReference type="ARBA" id="ARBA00023136"/>
    </source>
</evidence>
<dbReference type="GO" id="GO:0004930">
    <property type="term" value="F:G protein-coupled receptor activity"/>
    <property type="evidence" value="ECO:0007669"/>
    <property type="project" value="UniProtKB-KW"/>
</dbReference>
<dbReference type="EMBL" id="JARAKH010000038">
    <property type="protein sequence ID" value="KAK8382870.1"/>
    <property type="molecule type" value="Genomic_DNA"/>
</dbReference>
<evidence type="ECO:0000256" key="9">
    <source>
        <dbReference type="ARBA" id="ARBA00023305"/>
    </source>
</evidence>
<dbReference type="PRINTS" id="PR00237">
    <property type="entry name" value="GPCRRHODOPSN"/>
</dbReference>
<feature type="transmembrane region" description="Helical" evidence="11">
    <location>
        <begin position="348"/>
        <end position="374"/>
    </location>
</feature>
<gene>
    <name evidence="13" type="ORF">O3P69_011431</name>
</gene>
<feature type="transmembrane region" description="Helical" evidence="11">
    <location>
        <begin position="169"/>
        <end position="192"/>
    </location>
</feature>
<sequence length="702" mass="78090">MFQHVHEKYHSGVLVRLRQVYKVLLASSARPCSHSLRRQPSARRTSPVPRSRYRSSNYRPVSRPCAACAYVAFELNPWESGMYTTTTTVPDLAPVSATSSPPTDLLPLYFPAEGVSSSPPSASPSVLLLASLATSWDRCLDNDTQPLNVSSSPFAEAPPPLQPLVSPLVAAYLIFVVVVSVVANALVVVVRACGRRRRLRSSHVCTLSLAVSDVAFSLLVHTLMILAALGVDPMLLFNKPANALHPGDWENDTCSRRPRCNYYGFCAMFFGTFSMCIHASVSIIRYVNICHPERVEWLKVKYVYSLISFSAVYSAIWALGPLLQWGRYETFEFGCTLAFSDPTQSSKSFVTCAFIFVLLLPLAIVIVCYSLIVLQAHKFKREMNRIKCTGKVLPSIPAAGGERRESTVDSLRKTQRSFRLHNRLVRISMVVAAGYIFGWLPYALVCMWAAYGDYNNIPVEIRVGASLICKSTTAYNPFIYYFMSEGFRADLRYLGRRTGFTSRAPSVNTGQASYLSSTRSSVRKWRDRPRENSCLFTSRRENTSCTLETVATPASILPSPDTADEPLVEHASSIARRTSSCLPLSTSSLQQQYASVEKRLRTPLSSAVFLSDHELMNNGFGRALRYGAKFPCRRSVSFSAAAVTEESSTGDDSTPVTALSDKSRGVRAFRSMSFYGFRDQRKLATTQLDRISKRCLYMNTRV</sequence>
<evidence type="ECO:0000256" key="10">
    <source>
        <dbReference type="SAM" id="MobiDB-lite"/>
    </source>
</evidence>
<dbReference type="SUPFAM" id="SSF81321">
    <property type="entry name" value="Family A G protein-coupled receptor-like"/>
    <property type="match status" value="1"/>
</dbReference>
<evidence type="ECO:0000256" key="8">
    <source>
        <dbReference type="ARBA" id="ARBA00023224"/>
    </source>
</evidence>
<feature type="transmembrane region" description="Helical" evidence="11">
    <location>
        <begin position="262"/>
        <end position="281"/>
    </location>
</feature>
<proteinExistence type="inferred from homology"/>
<dbReference type="Proteomes" id="UP001487740">
    <property type="component" value="Unassembled WGS sequence"/>
</dbReference>
<dbReference type="Pfam" id="PF00001">
    <property type="entry name" value="7tm_1"/>
    <property type="match status" value="1"/>
</dbReference>
<keyword evidence="7" id="KW-0675">Receptor</keyword>
<protein>
    <recommendedName>
        <fullName evidence="12">G-protein coupled receptors family 1 profile domain-containing protein</fullName>
    </recommendedName>
</protein>
<dbReference type="InterPro" id="IPR017452">
    <property type="entry name" value="GPCR_Rhodpsn_7TM"/>
</dbReference>
<dbReference type="PANTHER" id="PTHR24240">
    <property type="entry name" value="OPSIN"/>
    <property type="match status" value="1"/>
</dbReference>
<keyword evidence="9" id="KW-0844">Vision</keyword>
<dbReference type="GO" id="GO:0007601">
    <property type="term" value="P:visual perception"/>
    <property type="evidence" value="ECO:0007669"/>
    <property type="project" value="UniProtKB-KW"/>
</dbReference>
<feature type="transmembrane region" description="Helical" evidence="11">
    <location>
        <begin position="204"/>
        <end position="229"/>
    </location>
</feature>
<evidence type="ECO:0000256" key="2">
    <source>
        <dbReference type="ARBA" id="ARBA00010663"/>
    </source>
</evidence>
<keyword evidence="8" id="KW-0807">Transducer</keyword>
<dbReference type="InterPro" id="IPR000276">
    <property type="entry name" value="GPCR_Rhodpsn"/>
</dbReference>
<feature type="domain" description="G-protein coupled receptors family 1 profile" evidence="12">
    <location>
        <begin position="183"/>
        <end position="480"/>
    </location>
</feature>
<feature type="transmembrane region" description="Helical" evidence="11">
    <location>
        <begin position="302"/>
        <end position="323"/>
    </location>
</feature>
<dbReference type="Gene3D" id="1.20.1070.10">
    <property type="entry name" value="Rhodopsin 7-helix transmembrane proteins"/>
    <property type="match status" value="1"/>
</dbReference>
<evidence type="ECO:0000256" key="1">
    <source>
        <dbReference type="ARBA" id="ARBA00004141"/>
    </source>
</evidence>
<feature type="region of interest" description="Disordered" evidence="10">
    <location>
        <begin position="35"/>
        <end position="59"/>
    </location>
</feature>
<evidence type="ECO:0000313" key="13">
    <source>
        <dbReference type="EMBL" id="KAK8382870.1"/>
    </source>
</evidence>
<keyword evidence="14" id="KW-1185">Reference proteome</keyword>